<dbReference type="AlphaFoldDB" id="A0A8X6MN29"/>
<feature type="domain" description="RED-like N-terminal" evidence="1">
    <location>
        <begin position="66"/>
        <end position="127"/>
    </location>
</feature>
<dbReference type="Proteomes" id="UP000887013">
    <property type="component" value="Unassembled WGS sequence"/>
</dbReference>
<name>A0A8X6MN29_NEPPI</name>
<evidence type="ECO:0000313" key="3">
    <source>
        <dbReference type="Proteomes" id="UP000887013"/>
    </source>
</evidence>
<evidence type="ECO:0000259" key="1">
    <source>
        <dbReference type="Pfam" id="PF07808"/>
    </source>
</evidence>
<dbReference type="InterPro" id="IPR012916">
    <property type="entry name" value="RED_N"/>
</dbReference>
<protein>
    <recommendedName>
        <fullName evidence="1">RED-like N-terminal domain-containing protein</fullName>
    </recommendedName>
</protein>
<dbReference type="Pfam" id="PF07808">
    <property type="entry name" value="RED_N"/>
    <property type="match status" value="1"/>
</dbReference>
<keyword evidence="3" id="KW-1185">Reference proteome</keyword>
<organism evidence="2 3">
    <name type="scientific">Nephila pilipes</name>
    <name type="common">Giant wood spider</name>
    <name type="synonym">Nephila maculata</name>
    <dbReference type="NCBI Taxonomy" id="299642"/>
    <lineage>
        <taxon>Eukaryota</taxon>
        <taxon>Metazoa</taxon>
        <taxon>Ecdysozoa</taxon>
        <taxon>Arthropoda</taxon>
        <taxon>Chelicerata</taxon>
        <taxon>Arachnida</taxon>
        <taxon>Araneae</taxon>
        <taxon>Araneomorphae</taxon>
        <taxon>Entelegynae</taxon>
        <taxon>Araneoidea</taxon>
        <taxon>Nephilidae</taxon>
        <taxon>Nephila</taxon>
    </lineage>
</organism>
<comment type="caution">
    <text evidence="2">The sequence shown here is derived from an EMBL/GenBank/DDBJ whole genome shotgun (WGS) entry which is preliminary data.</text>
</comment>
<sequence length="132" mass="15338">MRDIEIASAFGEKEVAPLRILEISIDRRRTWSRITLGRISPQHQRRGNGRSICPSVSTESLVELLSTESDTKSGLDTVERRRQMFHESKFLSGGIEHTHLVKYLHNVLLQKKRSENNYKEKEKEELESTFKT</sequence>
<reference evidence="2" key="1">
    <citation type="submission" date="2020-08" db="EMBL/GenBank/DDBJ databases">
        <title>Multicomponent nature underlies the extraordinary mechanical properties of spider dragline silk.</title>
        <authorList>
            <person name="Kono N."/>
            <person name="Nakamura H."/>
            <person name="Mori M."/>
            <person name="Yoshida Y."/>
            <person name="Ohtoshi R."/>
            <person name="Malay A.D."/>
            <person name="Moran D.A.P."/>
            <person name="Tomita M."/>
            <person name="Numata K."/>
            <person name="Arakawa K."/>
        </authorList>
    </citation>
    <scope>NUCLEOTIDE SEQUENCE</scope>
</reference>
<proteinExistence type="predicted"/>
<dbReference type="OrthoDB" id="3366823at2759"/>
<evidence type="ECO:0000313" key="2">
    <source>
        <dbReference type="EMBL" id="GFS68980.1"/>
    </source>
</evidence>
<accession>A0A8X6MN29</accession>
<dbReference type="EMBL" id="BMAW01049053">
    <property type="protein sequence ID" value="GFS68980.1"/>
    <property type="molecule type" value="Genomic_DNA"/>
</dbReference>
<gene>
    <name evidence="2" type="ORF">NPIL_469301</name>
</gene>